<dbReference type="GO" id="GO:0043565">
    <property type="term" value="F:sequence-specific DNA binding"/>
    <property type="evidence" value="ECO:0007669"/>
    <property type="project" value="InterPro"/>
</dbReference>
<proteinExistence type="predicted"/>
<sequence length="280" mass="32786">MDHYVKQILKVLLYIDENYGEKITVDQLAEIACYSPFHFHRVFQSVVNESVYQYVKRIRLDRAARKLAYSKANVTSIALESGFDTPSSFTKAFRKHKGDTPKNFRALFKSAYNITLNLKEIAMIKPDTIENIDNLDLHFIREQGDYRKSGVKAWEKLNHYIEEKHLESKELRFFGISHDDPNITDKENLRYDACIHISSGAKEEHGLSRQTYKGGKCAIFIHKGSYEGLKETFDQIFLKWFSESKERCDDSRLVLSEYFNKEYKDTNPEKLITKIFIPLK</sequence>
<dbReference type="PRINTS" id="PR00032">
    <property type="entry name" value="HTHARAC"/>
</dbReference>
<evidence type="ECO:0000313" key="5">
    <source>
        <dbReference type="EMBL" id="PCI95524.1"/>
    </source>
</evidence>
<comment type="caution">
    <text evidence="5">The sequence shown here is derived from an EMBL/GenBank/DDBJ whole genome shotgun (WGS) entry which is preliminary data.</text>
</comment>
<reference evidence="6" key="1">
    <citation type="submission" date="2017-08" db="EMBL/GenBank/DDBJ databases">
        <title>A dynamic microbial community with high functional redundancy inhabits the cold, oxic subseafloor aquifer.</title>
        <authorList>
            <person name="Tully B.J."/>
            <person name="Wheat C.G."/>
            <person name="Glazer B.T."/>
            <person name="Huber J.A."/>
        </authorList>
    </citation>
    <scope>NUCLEOTIDE SEQUENCE [LARGE SCALE GENOMIC DNA]</scope>
</reference>
<dbReference type="InterPro" id="IPR009057">
    <property type="entry name" value="Homeodomain-like_sf"/>
</dbReference>
<dbReference type="InterPro" id="IPR029442">
    <property type="entry name" value="GyrI-like"/>
</dbReference>
<gene>
    <name evidence="5" type="ORF">COB11_01955</name>
</gene>
<dbReference type="InterPro" id="IPR018062">
    <property type="entry name" value="HTH_AraC-typ_CS"/>
</dbReference>
<keyword evidence="1" id="KW-0805">Transcription regulation</keyword>
<dbReference type="PANTHER" id="PTHR40055">
    <property type="entry name" value="TRANSCRIPTIONAL REGULATOR YGIV-RELATED"/>
    <property type="match status" value="1"/>
</dbReference>
<evidence type="ECO:0000256" key="2">
    <source>
        <dbReference type="ARBA" id="ARBA00023125"/>
    </source>
</evidence>
<keyword evidence="3" id="KW-0804">Transcription</keyword>
<dbReference type="InterPro" id="IPR020449">
    <property type="entry name" value="Tscrpt_reg_AraC-type_HTH"/>
</dbReference>
<dbReference type="PROSITE" id="PS00041">
    <property type="entry name" value="HTH_ARAC_FAMILY_1"/>
    <property type="match status" value="1"/>
</dbReference>
<accession>A0A2A4YLC6</accession>
<dbReference type="PANTHER" id="PTHR40055:SF1">
    <property type="entry name" value="TRANSCRIPTIONAL REGULATOR YGIV-RELATED"/>
    <property type="match status" value="1"/>
</dbReference>
<dbReference type="Proteomes" id="UP000217838">
    <property type="component" value="Unassembled WGS sequence"/>
</dbReference>
<dbReference type="PROSITE" id="PS01124">
    <property type="entry name" value="HTH_ARAC_FAMILY_2"/>
    <property type="match status" value="1"/>
</dbReference>
<dbReference type="Gene3D" id="3.20.80.10">
    <property type="entry name" value="Regulatory factor, effector binding domain"/>
    <property type="match status" value="1"/>
</dbReference>
<dbReference type="Pfam" id="PF06445">
    <property type="entry name" value="GyrI-like"/>
    <property type="match status" value="1"/>
</dbReference>
<name>A0A2A4YLC6_UNCAE</name>
<dbReference type="SMART" id="SM00871">
    <property type="entry name" value="AraC_E_bind"/>
    <property type="match status" value="1"/>
</dbReference>
<dbReference type="InterPro" id="IPR050908">
    <property type="entry name" value="SmbC-like"/>
</dbReference>
<dbReference type="EMBL" id="NVUU01000016">
    <property type="protein sequence ID" value="PCI95524.1"/>
    <property type="molecule type" value="Genomic_DNA"/>
</dbReference>
<dbReference type="AlphaFoldDB" id="A0A2A4YLC6"/>
<dbReference type="SUPFAM" id="SSF46689">
    <property type="entry name" value="Homeodomain-like"/>
    <property type="match status" value="2"/>
</dbReference>
<dbReference type="Pfam" id="PF12833">
    <property type="entry name" value="HTH_18"/>
    <property type="match status" value="1"/>
</dbReference>
<dbReference type="SMART" id="SM00342">
    <property type="entry name" value="HTH_ARAC"/>
    <property type="match status" value="1"/>
</dbReference>
<evidence type="ECO:0000256" key="1">
    <source>
        <dbReference type="ARBA" id="ARBA00023015"/>
    </source>
</evidence>
<dbReference type="InterPro" id="IPR018060">
    <property type="entry name" value="HTH_AraC"/>
</dbReference>
<dbReference type="InterPro" id="IPR011256">
    <property type="entry name" value="Reg_factor_effector_dom_sf"/>
</dbReference>
<evidence type="ECO:0000256" key="3">
    <source>
        <dbReference type="ARBA" id="ARBA00023163"/>
    </source>
</evidence>
<evidence type="ECO:0000259" key="4">
    <source>
        <dbReference type="PROSITE" id="PS01124"/>
    </source>
</evidence>
<dbReference type="SUPFAM" id="SSF55136">
    <property type="entry name" value="Probable bacterial effector-binding domain"/>
    <property type="match status" value="1"/>
</dbReference>
<dbReference type="InterPro" id="IPR010499">
    <property type="entry name" value="AraC_E-bd"/>
</dbReference>
<dbReference type="Gene3D" id="1.10.10.60">
    <property type="entry name" value="Homeodomain-like"/>
    <property type="match status" value="2"/>
</dbReference>
<protein>
    <recommendedName>
        <fullName evidence="4">HTH araC/xylS-type domain-containing protein</fullName>
    </recommendedName>
</protein>
<evidence type="ECO:0000313" key="6">
    <source>
        <dbReference type="Proteomes" id="UP000217838"/>
    </source>
</evidence>
<keyword evidence="2" id="KW-0238">DNA-binding</keyword>
<feature type="domain" description="HTH araC/xylS-type" evidence="4">
    <location>
        <begin position="9"/>
        <end position="107"/>
    </location>
</feature>
<dbReference type="GO" id="GO:0003700">
    <property type="term" value="F:DNA-binding transcription factor activity"/>
    <property type="evidence" value="ECO:0007669"/>
    <property type="project" value="InterPro"/>
</dbReference>
<organism evidence="5 6">
    <name type="scientific">Aerophobetes bacterium</name>
    <dbReference type="NCBI Taxonomy" id="2030807"/>
    <lineage>
        <taxon>Bacteria</taxon>
        <taxon>Candidatus Aerophobota</taxon>
    </lineage>
</organism>